<evidence type="ECO:0000313" key="15">
    <source>
        <dbReference type="EMBL" id="TMQ66020.1"/>
    </source>
</evidence>
<sequence>MGPLRPLLRVSFVVLATASFAAAFHSRVLAAGAEAGASPADSMVEPRYHLDPVIVTGERLPVPLGRVPLDVTVVGRDRLDTHRQFLLADALREVPALDVQRSGSLGKLTDARLRGADPRHTLVLFDGIPLNGPWLGTFDFADLVDPGVARVEVLGGPASSLYGSGAVGGVIQMLSQGAVEANGIDAGRPEGRGRLRAFAEYGENVTLRQGIQWNGTVGRAPLGLAATRLSSDGVGPRDGYTGLNGTFHAELPVGGRDHLHVSGLATSGKKELPYDFFFDYTDPTLSPFGSNKEIRDPNNDEKDRLFAGIATWRHTLDRSLDVEAEVSGLTGRIQNQNEPNGGGATDFQNTDLKNTRGIGSLRARVNAGSSFRAVAGADYRGDQVKRNDAFDFGGFTDTTRVDKGIHDRSLFAQAHWEIADRFLADTGIRLDDHSRYGSYGLPRLAIGLLVPEAGLKIRAGYGRAFTAPTLTDLYYPGYSDSSLAPERSTTLEAGIVGLWLDGRVEGRVSYHHTNFVDLIQGVLQPSFAFLPENVGKAMIEGEEYALRFVPHRRVELSGFAAHLVANNTDTGAPLAKRPAWRFGISGRASVHRDLALTGSWRWVDSVIDPFNFIDARGRVLDGDTPGYAALDLGALVTLRRWAELNARVSNVLDRDYSEVKGFPARGRVATIGVTFTR</sequence>
<organism evidence="15 16">
    <name type="scientific">Eiseniibacteriota bacterium</name>
    <dbReference type="NCBI Taxonomy" id="2212470"/>
    <lineage>
        <taxon>Bacteria</taxon>
        <taxon>Candidatus Eiseniibacteriota</taxon>
    </lineage>
</organism>
<reference evidence="15 16" key="1">
    <citation type="journal article" date="2019" name="Nat. Microbiol.">
        <title>Mediterranean grassland soil C-N compound turnover is dependent on rainfall and depth, and is mediated by genomically divergent microorganisms.</title>
        <authorList>
            <person name="Diamond S."/>
            <person name="Andeer P.F."/>
            <person name="Li Z."/>
            <person name="Crits-Christoph A."/>
            <person name="Burstein D."/>
            <person name="Anantharaman K."/>
            <person name="Lane K.R."/>
            <person name="Thomas B.C."/>
            <person name="Pan C."/>
            <person name="Northen T.R."/>
            <person name="Banfield J.F."/>
        </authorList>
    </citation>
    <scope>NUCLEOTIDE SEQUENCE [LARGE SCALE GENOMIC DNA]</scope>
    <source>
        <strain evidence="15">WS_9</strain>
    </source>
</reference>
<evidence type="ECO:0000256" key="10">
    <source>
        <dbReference type="PROSITE-ProRule" id="PRU01360"/>
    </source>
</evidence>
<dbReference type="SUPFAM" id="SSF56935">
    <property type="entry name" value="Porins"/>
    <property type="match status" value="1"/>
</dbReference>
<feature type="domain" description="TonB-dependent receptor plug" evidence="14">
    <location>
        <begin position="66"/>
        <end position="170"/>
    </location>
</feature>
<dbReference type="PROSITE" id="PS52016">
    <property type="entry name" value="TONB_DEPENDENT_REC_3"/>
    <property type="match status" value="1"/>
</dbReference>
<keyword evidence="3 10" id="KW-1134">Transmembrane beta strand</keyword>
<comment type="caution">
    <text evidence="15">The sequence shown here is derived from an EMBL/GenBank/DDBJ whole genome shotgun (WGS) entry which is preliminary data.</text>
</comment>
<evidence type="ECO:0000313" key="16">
    <source>
        <dbReference type="Proteomes" id="UP000317691"/>
    </source>
</evidence>
<dbReference type="Gene3D" id="2.170.130.10">
    <property type="entry name" value="TonB-dependent receptor, plug domain"/>
    <property type="match status" value="1"/>
</dbReference>
<evidence type="ECO:0000256" key="12">
    <source>
        <dbReference type="SAM" id="SignalP"/>
    </source>
</evidence>
<keyword evidence="7 11" id="KW-0798">TonB box</keyword>
<evidence type="ECO:0000256" key="7">
    <source>
        <dbReference type="ARBA" id="ARBA00023077"/>
    </source>
</evidence>
<evidence type="ECO:0000256" key="2">
    <source>
        <dbReference type="ARBA" id="ARBA00022448"/>
    </source>
</evidence>
<evidence type="ECO:0000256" key="9">
    <source>
        <dbReference type="ARBA" id="ARBA00023237"/>
    </source>
</evidence>
<evidence type="ECO:0000256" key="5">
    <source>
        <dbReference type="ARBA" id="ARBA00022729"/>
    </source>
</evidence>
<dbReference type="GO" id="GO:0015889">
    <property type="term" value="P:cobalamin transport"/>
    <property type="evidence" value="ECO:0007669"/>
    <property type="project" value="TreeGrafter"/>
</dbReference>
<dbReference type="Pfam" id="PF00593">
    <property type="entry name" value="TonB_dep_Rec_b-barrel"/>
    <property type="match status" value="1"/>
</dbReference>
<evidence type="ECO:0000256" key="3">
    <source>
        <dbReference type="ARBA" id="ARBA00022452"/>
    </source>
</evidence>
<keyword evidence="6" id="KW-0406">Ion transport</keyword>
<feature type="chain" id="PRO_5022184618" evidence="12">
    <location>
        <begin position="31"/>
        <end position="677"/>
    </location>
</feature>
<dbReference type="EMBL" id="VBOZ01000010">
    <property type="protein sequence ID" value="TMQ66020.1"/>
    <property type="molecule type" value="Genomic_DNA"/>
</dbReference>
<evidence type="ECO:0000256" key="1">
    <source>
        <dbReference type="ARBA" id="ARBA00004571"/>
    </source>
</evidence>
<evidence type="ECO:0000256" key="11">
    <source>
        <dbReference type="RuleBase" id="RU003357"/>
    </source>
</evidence>
<keyword evidence="9 10" id="KW-0998">Cell outer membrane</keyword>
<proteinExistence type="inferred from homology"/>
<dbReference type="GO" id="GO:0009279">
    <property type="term" value="C:cell outer membrane"/>
    <property type="evidence" value="ECO:0007669"/>
    <property type="project" value="UniProtKB-SubCell"/>
</dbReference>
<dbReference type="InterPro" id="IPR036942">
    <property type="entry name" value="Beta-barrel_TonB_sf"/>
</dbReference>
<feature type="domain" description="TonB-dependent receptor-like beta-barrel" evidence="13">
    <location>
        <begin position="277"/>
        <end position="651"/>
    </location>
</feature>
<dbReference type="InterPro" id="IPR012910">
    <property type="entry name" value="Plug_dom"/>
</dbReference>
<evidence type="ECO:0000259" key="14">
    <source>
        <dbReference type="Pfam" id="PF07715"/>
    </source>
</evidence>
<keyword evidence="4 10" id="KW-0812">Transmembrane</keyword>
<gene>
    <name evidence="15" type="ORF">E6K79_03950</name>
</gene>
<dbReference type="InterPro" id="IPR000531">
    <property type="entry name" value="Beta-barrel_TonB"/>
</dbReference>
<keyword evidence="15" id="KW-0675">Receptor</keyword>
<feature type="signal peptide" evidence="12">
    <location>
        <begin position="1"/>
        <end position="30"/>
    </location>
</feature>
<dbReference type="AlphaFoldDB" id="A0A538TQY2"/>
<protein>
    <submittedName>
        <fullName evidence="15">TonB-dependent receptor</fullName>
    </submittedName>
</protein>
<dbReference type="InterPro" id="IPR039426">
    <property type="entry name" value="TonB-dep_rcpt-like"/>
</dbReference>
<dbReference type="PANTHER" id="PTHR30069:SF53">
    <property type="entry name" value="COLICIN I RECEPTOR-RELATED"/>
    <property type="match status" value="1"/>
</dbReference>
<evidence type="ECO:0000256" key="8">
    <source>
        <dbReference type="ARBA" id="ARBA00023136"/>
    </source>
</evidence>
<dbReference type="InterPro" id="IPR037066">
    <property type="entry name" value="Plug_dom_sf"/>
</dbReference>
<dbReference type="Pfam" id="PF07715">
    <property type="entry name" value="Plug"/>
    <property type="match status" value="1"/>
</dbReference>
<dbReference type="PANTHER" id="PTHR30069">
    <property type="entry name" value="TONB-DEPENDENT OUTER MEMBRANE RECEPTOR"/>
    <property type="match status" value="1"/>
</dbReference>
<evidence type="ECO:0000259" key="13">
    <source>
        <dbReference type="Pfam" id="PF00593"/>
    </source>
</evidence>
<comment type="subcellular location">
    <subcellularLocation>
        <location evidence="1 10">Cell outer membrane</location>
        <topology evidence="1 10">Multi-pass membrane protein</topology>
    </subcellularLocation>
</comment>
<evidence type="ECO:0000256" key="4">
    <source>
        <dbReference type="ARBA" id="ARBA00022692"/>
    </source>
</evidence>
<dbReference type="Gene3D" id="2.40.170.20">
    <property type="entry name" value="TonB-dependent receptor, beta-barrel domain"/>
    <property type="match status" value="1"/>
</dbReference>
<keyword evidence="2 10" id="KW-0813">Transport</keyword>
<name>A0A538TQY2_UNCEI</name>
<comment type="similarity">
    <text evidence="10 11">Belongs to the TonB-dependent receptor family.</text>
</comment>
<evidence type="ECO:0000256" key="6">
    <source>
        <dbReference type="ARBA" id="ARBA00023065"/>
    </source>
</evidence>
<accession>A0A538TQY2</accession>
<dbReference type="GO" id="GO:0006811">
    <property type="term" value="P:monoatomic ion transport"/>
    <property type="evidence" value="ECO:0007669"/>
    <property type="project" value="UniProtKB-KW"/>
</dbReference>
<keyword evidence="5 12" id="KW-0732">Signal</keyword>
<dbReference type="Proteomes" id="UP000317691">
    <property type="component" value="Unassembled WGS sequence"/>
</dbReference>
<keyword evidence="8 10" id="KW-0472">Membrane</keyword>